<evidence type="ECO:0000313" key="2">
    <source>
        <dbReference type="WBParaSite" id="RSKR_0000130300.1"/>
    </source>
</evidence>
<organism evidence="1 2">
    <name type="scientific">Rhabditophanes sp. KR3021</name>
    <dbReference type="NCBI Taxonomy" id="114890"/>
    <lineage>
        <taxon>Eukaryota</taxon>
        <taxon>Metazoa</taxon>
        <taxon>Ecdysozoa</taxon>
        <taxon>Nematoda</taxon>
        <taxon>Chromadorea</taxon>
        <taxon>Rhabditida</taxon>
        <taxon>Tylenchina</taxon>
        <taxon>Panagrolaimomorpha</taxon>
        <taxon>Strongyloidoidea</taxon>
        <taxon>Alloionematidae</taxon>
        <taxon>Rhabditophanes</taxon>
    </lineage>
</organism>
<proteinExistence type="predicted"/>
<name>A0AC35TK47_9BILA</name>
<protein>
    <submittedName>
        <fullName evidence="2">Transmembrane protein 209</fullName>
    </submittedName>
</protein>
<evidence type="ECO:0000313" key="1">
    <source>
        <dbReference type="Proteomes" id="UP000095286"/>
    </source>
</evidence>
<dbReference type="WBParaSite" id="RSKR_0000130300.1">
    <property type="protein sequence ID" value="RSKR_0000130300.1"/>
    <property type="gene ID" value="RSKR_0000130300"/>
</dbReference>
<accession>A0AC35TK47</accession>
<sequence length="621" mass="70429">MFQDIQMGNTSHFSSLNDSQLSQANLIDAKRLSQARNLREKLLPLFFWTVLAVGFWIEYNYHGYFSAPYLPELILDKSVALEYIRFIVCTISTIISAIIAVDILVVFIIPADKVKFLFGSLFFWTDLSDEEVTKEKKALKGGQGLLNVSSQSFPDQNSLHEEHLYDIGDDDGERESSFAQQRERRGSFGNRSASSTLNSSRFDASTSFNLLDGSIDQYASLVVPRHSLLNRPTESIHTMEQLEEFMHRNPKKKVREMDFTDKFTTGYTERNIGIQNNGDNGINSFAALSNNVGEASKILFKYKSEHARGFDHLVQSRGKSPSARGYKKTIKLKKAKGSVYNPNIYTLPDILEMYGISYGSLSRSEGKLRVWIKQTILKPLLTHIDECNAILVKDFPGIHLKVGVNSLDAFQQCLQTKREVFKDTPLPFVLPFLKICHDQVFLIKRLKELVCDQSLKSYFWKAIETTISSTEILKNLVSGGRNTNTEPKSVMNGSLPKMANDTEILLHVFLTYMDSVLTSNPFSGLKPDGGPFSAVYLLKSSEQATVLHQISSAFYLQVNESTMHLRLVINGGEEIMDVGQDRNNFFRVIVIFMHHCMLYNNGKIDRINLKDETLNWVHILN</sequence>
<reference evidence="2" key="1">
    <citation type="submission" date="2016-11" db="UniProtKB">
        <authorList>
            <consortium name="WormBaseParasite"/>
        </authorList>
    </citation>
    <scope>IDENTIFICATION</scope>
    <source>
        <strain evidence="2">KR3021</strain>
    </source>
</reference>
<dbReference type="Proteomes" id="UP000095286">
    <property type="component" value="Unplaced"/>
</dbReference>